<dbReference type="Proteomes" id="UP000305198">
    <property type="component" value="Unassembled WGS sequence"/>
</dbReference>
<reference evidence="1 2" key="1">
    <citation type="submission" date="2019-04" db="EMBL/GenBank/DDBJ databases">
        <title>Crypto-aerobic microbial life in anoxic (sulfidic) marine sediments.</title>
        <authorList>
            <person name="Bhattacharya S."/>
            <person name="Roy C."/>
            <person name="Mondal N."/>
            <person name="Sarkar J."/>
            <person name="Mandal S."/>
            <person name="Rameez M.J."/>
            <person name="Ghosh W."/>
        </authorList>
    </citation>
    <scope>NUCLEOTIDE SEQUENCE [LARGE SCALE GENOMIC DNA]</scope>
    <source>
        <strain evidence="1 2">SBBB</strain>
    </source>
</reference>
<dbReference type="AlphaFoldDB" id="A0A4U0YV03"/>
<organism evidence="1 2">
    <name type="scientific">Halopseudomonas bauzanensis</name>
    <dbReference type="NCBI Taxonomy" id="653930"/>
    <lineage>
        <taxon>Bacteria</taxon>
        <taxon>Pseudomonadati</taxon>
        <taxon>Pseudomonadota</taxon>
        <taxon>Gammaproteobacteria</taxon>
        <taxon>Pseudomonadales</taxon>
        <taxon>Pseudomonadaceae</taxon>
        <taxon>Halopseudomonas</taxon>
    </lineage>
</organism>
<accession>A0A4U0YV03</accession>
<comment type="caution">
    <text evidence="1">The sequence shown here is derived from an EMBL/GenBank/DDBJ whole genome shotgun (WGS) entry which is preliminary data.</text>
</comment>
<dbReference type="RefSeq" id="WP_136868617.1">
    <property type="nucleotide sequence ID" value="NZ_SWAV01000001.1"/>
</dbReference>
<proteinExistence type="predicted"/>
<dbReference type="EMBL" id="SWAV01000001">
    <property type="protein sequence ID" value="TKA92933.1"/>
    <property type="molecule type" value="Genomic_DNA"/>
</dbReference>
<evidence type="ECO:0000313" key="2">
    <source>
        <dbReference type="Proteomes" id="UP000305198"/>
    </source>
</evidence>
<name>A0A4U0YV03_9GAMM</name>
<protein>
    <submittedName>
        <fullName evidence="1">Uncharacterized protein</fullName>
    </submittedName>
</protein>
<gene>
    <name evidence="1" type="ORF">FA869_01735</name>
</gene>
<sequence>MPSKPISAKVIFALALVILMAWVGHSSALVNGASPPAWSDKHAHAHSHSHGNDFPTCAICADHFHSSLTADHVHETPHLNMPLGLSAQSKSAALLRDAGSFVPAAPIFLFKRPPRPDLVC</sequence>
<evidence type="ECO:0000313" key="1">
    <source>
        <dbReference type="EMBL" id="TKA92933.1"/>
    </source>
</evidence>